<gene>
    <name evidence="2" type="ORF">T01_1413</name>
    <name evidence="1" type="ORF">T01_5945</name>
</gene>
<evidence type="ECO:0000313" key="3">
    <source>
        <dbReference type="Proteomes" id="UP000054776"/>
    </source>
</evidence>
<dbReference type="EMBL" id="JYDH01003760">
    <property type="protein sequence ID" value="KRY05245.1"/>
    <property type="molecule type" value="Genomic_DNA"/>
</dbReference>
<proteinExistence type="predicted"/>
<comment type="caution">
    <text evidence="1">The sequence shown here is derived from an EMBL/GenBank/DDBJ whole genome shotgun (WGS) entry which is preliminary data.</text>
</comment>
<accession>A0A0V0YY87</accession>
<evidence type="ECO:0000313" key="1">
    <source>
        <dbReference type="EMBL" id="KRY05236.1"/>
    </source>
</evidence>
<keyword evidence="3" id="KW-1185">Reference proteome</keyword>
<name>A0A0V0YY87_TRISP</name>
<dbReference type="AlphaFoldDB" id="A0A0V0YY87"/>
<dbReference type="OrthoDB" id="5923123at2759"/>
<organism evidence="1 3">
    <name type="scientific">Trichinella spiralis</name>
    <name type="common">Trichina worm</name>
    <dbReference type="NCBI Taxonomy" id="6334"/>
    <lineage>
        <taxon>Eukaryota</taxon>
        <taxon>Metazoa</taxon>
        <taxon>Ecdysozoa</taxon>
        <taxon>Nematoda</taxon>
        <taxon>Enoplea</taxon>
        <taxon>Dorylaimia</taxon>
        <taxon>Trichinellida</taxon>
        <taxon>Trichinellidae</taxon>
        <taxon>Trichinella</taxon>
    </lineage>
</organism>
<reference evidence="1 3" key="1">
    <citation type="submission" date="2015-01" db="EMBL/GenBank/DDBJ databases">
        <title>Evolution of Trichinella species and genotypes.</title>
        <authorList>
            <person name="Korhonen P.K."/>
            <person name="Edoardo P."/>
            <person name="Giuseppe L.R."/>
            <person name="Gasser R.B."/>
        </authorList>
    </citation>
    <scope>NUCLEOTIDE SEQUENCE [LARGE SCALE GENOMIC DNA]</scope>
    <source>
        <strain evidence="1">ISS3</strain>
    </source>
</reference>
<dbReference type="Proteomes" id="UP000054776">
    <property type="component" value="Unassembled WGS sequence"/>
</dbReference>
<dbReference type="EMBL" id="JYDH01003765">
    <property type="protein sequence ID" value="KRY05236.1"/>
    <property type="molecule type" value="Genomic_DNA"/>
</dbReference>
<sequence length="39" mass="4601">MTYRLIISDIGEVSLSNFLTDDLHIDYYEDDILKNFTNC</sequence>
<protein>
    <submittedName>
        <fullName evidence="1">Uncharacterized protein</fullName>
    </submittedName>
</protein>
<dbReference type="InParanoid" id="A0A0V0YY87"/>
<evidence type="ECO:0000313" key="2">
    <source>
        <dbReference type="EMBL" id="KRY05245.1"/>
    </source>
</evidence>